<comment type="caution">
    <text evidence="2">The sequence shown here is derived from an EMBL/GenBank/DDBJ whole genome shotgun (WGS) entry which is preliminary data.</text>
</comment>
<organism evidence="2 3">
    <name type="scientific">Ignisphaera aggregans</name>
    <dbReference type="NCBI Taxonomy" id="334771"/>
    <lineage>
        <taxon>Archaea</taxon>
        <taxon>Thermoproteota</taxon>
        <taxon>Thermoprotei</taxon>
        <taxon>Desulfurococcales</taxon>
        <taxon>Desulfurococcaceae</taxon>
        <taxon>Ignisphaera</taxon>
    </lineage>
</organism>
<dbReference type="AlphaFoldDB" id="A0A833DUN5"/>
<evidence type="ECO:0000313" key="3">
    <source>
        <dbReference type="Proteomes" id="UP000605805"/>
    </source>
</evidence>
<accession>A0A833DUN5</accession>
<evidence type="ECO:0000313" key="2">
    <source>
        <dbReference type="EMBL" id="HIP57379.1"/>
    </source>
</evidence>
<name>A0A833DUN5_9CREN</name>
<feature type="compositionally biased region" description="Polar residues" evidence="1">
    <location>
        <begin position="106"/>
        <end position="115"/>
    </location>
</feature>
<protein>
    <submittedName>
        <fullName evidence="2">Uncharacterized protein</fullName>
    </submittedName>
</protein>
<sequence>MRIVFGRSEKLADGSIRIGFVFKVDCNPPIATLDIRGSTFITATSSEELKELENQLSQNRVPPPILMATFSYVLPLLSLLARELGLPPPVPPPIAQTEHTTRREPTTGTGISYHV</sequence>
<dbReference type="Proteomes" id="UP000605805">
    <property type="component" value="Unassembled WGS sequence"/>
</dbReference>
<evidence type="ECO:0000256" key="1">
    <source>
        <dbReference type="SAM" id="MobiDB-lite"/>
    </source>
</evidence>
<reference evidence="2" key="1">
    <citation type="journal article" date="2020" name="ISME J.">
        <title>Gammaproteobacteria mediating utilization of methyl-, sulfur- and petroleum organic compounds in deep ocean hydrothermal plumes.</title>
        <authorList>
            <person name="Zhou Z."/>
            <person name="Liu Y."/>
            <person name="Pan J."/>
            <person name="Cron B.R."/>
            <person name="Toner B.M."/>
            <person name="Anantharaman K."/>
            <person name="Breier J.A."/>
            <person name="Dick G.J."/>
            <person name="Li M."/>
        </authorList>
    </citation>
    <scope>NUCLEOTIDE SEQUENCE</scope>
    <source>
        <strain evidence="2">SZUA-1435</strain>
    </source>
</reference>
<gene>
    <name evidence="2" type="ORF">EYH02_04860</name>
</gene>
<dbReference type="EMBL" id="DQTV01000091">
    <property type="protein sequence ID" value="HIP57379.1"/>
    <property type="molecule type" value="Genomic_DNA"/>
</dbReference>
<proteinExistence type="predicted"/>
<feature type="region of interest" description="Disordered" evidence="1">
    <location>
        <begin position="91"/>
        <end position="115"/>
    </location>
</feature>